<evidence type="ECO:0000259" key="4">
    <source>
        <dbReference type="Pfam" id="PF21365"/>
    </source>
</evidence>
<evidence type="ECO:0000256" key="1">
    <source>
        <dbReference type="ARBA" id="ARBA00007806"/>
    </source>
</evidence>
<evidence type="ECO:0000259" key="3">
    <source>
        <dbReference type="Pfam" id="PF01055"/>
    </source>
</evidence>
<feature type="domain" description="Glycoside hydrolase family 31 TIM barrel" evidence="3">
    <location>
        <begin position="32"/>
        <end position="111"/>
    </location>
</feature>
<feature type="domain" description="Glycosyl hydrolase family 31 C-terminal" evidence="4">
    <location>
        <begin position="119"/>
        <end position="145"/>
    </location>
</feature>
<keyword evidence="2" id="KW-0326">Glycosidase</keyword>
<dbReference type="GO" id="GO:0090599">
    <property type="term" value="F:alpha-glucosidase activity"/>
    <property type="evidence" value="ECO:0007669"/>
    <property type="project" value="TreeGrafter"/>
</dbReference>
<dbReference type="InterPro" id="IPR048395">
    <property type="entry name" value="Glyco_hydro_31_C"/>
</dbReference>
<comment type="similarity">
    <text evidence="1 2">Belongs to the glycosyl hydrolase 31 family.</text>
</comment>
<dbReference type="PANTHER" id="PTHR22762">
    <property type="entry name" value="ALPHA-GLUCOSIDASE"/>
    <property type="match status" value="1"/>
</dbReference>
<organism evidence="5">
    <name type="scientific">Timema monikensis</name>
    <dbReference type="NCBI Taxonomy" id="170555"/>
    <lineage>
        <taxon>Eukaryota</taxon>
        <taxon>Metazoa</taxon>
        <taxon>Ecdysozoa</taxon>
        <taxon>Arthropoda</taxon>
        <taxon>Hexapoda</taxon>
        <taxon>Insecta</taxon>
        <taxon>Pterygota</taxon>
        <taxon>Neoptera</taxon>
        <taxon>Polyneoptera</taxon>
        <taxon>Phasmatodea</taxon>
        <taxon>Timematodea</taxon>
        <taxon>Timematoidea</taxon>
        <taxon>Timematidae</taxon>
        <taxon>Timema</taxon>
    </lineage>
</organism>
<sequence>MGVACPPSDHPSYRLYQKVVEVVLEQQIASTGVAINGVPLPGGSSICGSDGNYTEELCLRWYSLGVVLPLMRVSSQLPLRDPLQLSSKADIQSVKNSLLLRYSLLPYYYTLLREASQTGTPIIRPMFMEFPTDNRTWDLNQQFMVSLGPQPTVHVWDLNKQFMMGLGFQPTVHGESGISTNSSWRVWDLNKQFTVSLGAQPTVHGEYGTSINSSRRVLDFNQQFMMRSQRRKAFPVWSPVLCGRFEKHCRNDWPVDASNKSVTEL</sequence>
<dbReference type="GO" id="GO:0006491">
    <property type="term" value="P:N-glycan processing"/>
    <property type="evidence" value="ECO:0007669"/>
    <property type="project" value="TreeGrafter"/>
</dbReference>
<accession>A0A7R9DYK0</accession>
<name>A0A7R9DYK0_9NEOP</name>
<dbReference type="EMBL" id="OB792758">
    <property type="protein sequence ID" value="CAD7424130.1"/>
    <property type="molecule type" value="Genomic_DNA"/>
</dbReference>
<evidence type="ECO:0008006" key="6">
    <source>
        <dbReference type="Google" id="ProtNLM"/>
    </source>
</evidence>
<dbReference type="Pfam" id="PF21365">
    <property type="entry name" value="Glyco_hydro_31_3rd"/>
    <property type="match status" value="1"/>
</dbReference>
<dbReference type="InterPro" id="IPR017853">
    <property type="entry name" value="GH"/>
</dbReference>
<dbReference type="GO" id="GO:0005975">
    <property type="term" value="P:carbohydrate metabolic process"/>
    <property type="evidence" value="ECO:0007669"/>
    <property type="project" value="InterPro"/>
</dbReference>
<dbReference type="InterPro" id="IPR000322">
    <property type="entry name" value="Glyco_hydro_31_TIM"/>
</dbReference>
<evidence type="ECO:0000256" key="2">
    <source>
        <dbReference type="RuleBase" id="RU361185"/>
    </source>
</evidence>
<keyword evidence="2" id="KW-0378">Hydrolase</keyword>
<dbReference type="SUPFAM" id="SSF51445">
    <property type="entry name" value="(Trans)glycosidases"/>
    <property type="match status" value="1"/>
</dbReference>
<reference evidence="5" key="1">
    <citation type="submission" date="2020-11" db="EMBL/GenBank/DDBJ databases">
        <authorList>
            <person name="Tran Van P."/>
        </authorList>
    </citation>
    <scope>NUCLEOTIDE SEQUENCE</scope>
</reference>
<protein>
    <recommendedName>
        <fullName evidence="6">Alpha-glucosidase</fullName>
    </recommendedName>
</protein>
<dbReference type="AlphaFoldDB" id="A0A7R9DYK0"/>
<gene>
    <name evidence="5" type="ORF">TMSB3V08_LOCUS1093</name>
</gene>
<dbReference type="Gene3D" id="3.20.20.80">
    <property type="entry name" value="Glycosidases"/>
    <property type="match status" value="1"/>
</dbReference>
<evidence type="ECO:0000313" key="5">
    <source>
        <dbReference type="EMBL" id="CAD7424130.1"/>
    </source>
</evidence>
<dbReference type="PANTHER" id="PTHR22762:SF167">
    <property type="entry name" value="LYSOSOMAL ALPHA-GLUCOSIDASE-LIKE PROTEIN"/>
    <property type="match status" value="1"/>
</dbReference>
<dbReference type="Pfam" id="PF01055">
    <property type="entry name" value="Glyco_hydro_31_2nd"/>
    <property type="match status" value="1"/>
</dbReference>
<proteinExistence type="inferred from homology"/>